<keyword evidence="2" id="KW-1185">Reference proteome</keyword>
<dbReference type="EMBL" id="JBJDQH010000491">
    <property type="protein sequence ID" value="MFK4274061.1"/>
    <property type="molecule type" value="Genomic_DNA"/>
</dbReference>
<sequence>MPRVIVDCAIYRDGCRTEGPADFSDALDQARASGDAFLWIGLHEPTEKEFELVTSEFGLHPL</sequence>
<comment type="caution">
    <text evidence="1">The sequence shown here is derived from an EMBL/GenBank/DDBJ whole genome shotgun (WGS) entry which is preliminary data.</text>
</comment>
<organism evidence="1 2">
    <name type="scientific">Streptomyces milbemycinicus</name>
    <dbReference type="NCBI Taxonomy" id="476552"/>
    <lineage>
        <taxon>Bacteria</taxon>
        <taxon>Bacillati</taxon>
        <taxon>Actinomycetota</taxon>
        <taxon>Actinomycetes</taxon>
        <taxon>Kitasatosporales</taxon>
        <taxon>Streptomycetaceae</taxon>
        <taxon>Streptomyces</taxon>
    </lineage>
</organism>
<dbReference type="Gene3D" id="3.30.460.20">
    <property type="entry name" value="CorA soluble domain-like"/>
    <property type="match status" value="1"/>
</dbReference>
<evidence type="ECO:0000313" key="1">
    <source>
        <dbReference type="EMBL" id="MFK4274061.1"/>
    </source>
</evidence>
<dbReference type="SUPFAM" id="SSF143865">
    <property type="entry name" value="CorA soluble domain-like"/>
    <property type="match status" value="1"/>
</dbReference>
<dbReference type="Proteomes" id="UP001620295">
    <property type="component" value="Unassembled WGS sequence"/>
</dbReference>
<gene>
    <name evidence="1" type="ORF">ACI2L5_55940</name>
</gene>
<name>A0ABW8MC21_9ACTN</name>
<accession>A0ABW8MC21</accession>
<proteinExistence type="predicted"/>
<feature type="non-terminal residue" evidence="1">
    <location>
        <position position="62"/>
    </location>
</feature>
<dbReference type="InterPro" id="IPR045861">
    <property type="entry name" value="CorA_cytoplasmic_dom"/>
</dbReference>
<protein>
    <submittedName>
        <fullName evidence="1">Magnesium transporter CorA</fullName>
    </submittedName>
</protein>
<evidence type="ECO:0000313" key="2">
    <source>
        <dbReference type="Proteomes" id="UP001620295"/>
    </source>
</evidence>
<reference evidence="1 2" key="1">
    <citation type="submission" date="2024-11" db="EMBL/GenBank/DDBJ databases">
        <title>The Natural Products Discovery Center: Release of the First 8490 Sequenced Strains for Exploring Actinobacteria Biosynthetic Diversity.</title>
        <authorList>
            <person name="Kalkreuter E."/>
            <person name="Kautsar S.A."/>
            <person name="Yang D."/>
            <person name="Bader C.D."/>
            <person name="Teijaro C.N."/>
            <person name="Fluegel L."/>
            <person name="Davis C.M."/>
            <person name="Simpson J.R."/>
            <person name="Lauterbach L."/>
            <person name="Steele A.D."/>
            <person name="Gui C."/>
            <person name="Meng S."/>
            <person name="Li G."/>
            <person name="Viehrig K."/>
            <person name="Ye F."/>
            <person name="Su P."/>
            <person name="Kiefer A.F."/>
            <person name="Nichols A."/>
            <person name="Cepeda A.J."/>
            <person name="Yan W."/>
            <person name="Fan B."/>
            <person name="Jiang Y."/>
            <person name="Adhikari A."/>
            <person name="Zheng C.-J."/>
            <person name="Schuster L."/>
            <person name="Cowan T.M."/>
            <person name="Smanski M.J."/>
            <person name="Chevrette M.G."/>
            <person name="De Carvalho L.P.S."/>
            <person name="Shen B."/>
        </authorList>
    </citation>
    <scope>NUCLEOTIDE SEQUENCE [LARGE SCALE GENOMIC DNA]</scope>
    <source>
        <strain evidence="1 2">NPDC020863</strain>
    </source>
</reference>